<sequence>MDTRTLSAYDTNSASFAEDWEAQPPAEDWYALVRKHFRPGRTADIGCGSGRDAAWLTANGFPAVGFEPSKGLLQEARRRHPDVPFQVAALPELEGVADASFQNVLCETVLMHLEAGLIVPAVRKLLDITAPGGTLYLSWRVIEGDDRRDEHGRLYAALDPSMVLRALSDAAIVLDEQVTSSSSAKVVRRMIARKA</sequence>
<dbReference type="GO" id="GO:0032259">
    <property type="term" value="P:methylation"/>
    <property type="evidence" value="ECO:0007669"/>
    <property type="project" value="UniProtKB-KW"/>
</dbReference>
<evidence type="ECO:0000313" key="3">
    <source>
        <dbReference type="EMBL" id="USS47304.1"/>
    </source>
</evidence>
<evidence type="ECO:0000313" key="4">
    <source>
        <dbReference type="Proteomes" id="UP000594892"/>
    </source>
</evidence>
<dbReference type="EMBL" id="CP099587">
    <property type="protein sequence ID" value="USS47304.1"/>
    <property type="molecule type" value="Genomic_DNA"/>
</dbReference>
<keyword evidence="5" id="KW-1185">Reference proteome</keyword>
<dbReference type="Pfam" id="PF08241">
    <property type="entry name" value="Methyltransf_11"/>
    <property type="match status" value="1"/>
</dbReference>
<dbReference type="CDD" id="cd02440">
    <property type="entry name" value="AdoMet_MTases"/>
    <property type="match status" value="1"/>
</dbReference>
<evidence type="ECO:0000313" key="2">
    <source>
        <dbReference type="EMBL" id="QPQ93069.1"/>
    </source>
</evidence>
<dbReference type="AlphaFoldDB" id="A0AAQ0BSQ4"/>
<dbReference type="GeneID" id="45698471"/>
<dbReference type="Gene3D" id="3.40.50.150">
    <property type="entry name" value="Vaccinia Virus protein VP39"/>
    <property type="match status" value="1"/>
</dbReference>
<protein>
    <submittedName>
        <fullName evidence="2">Class I SAM-dependent methyltransferase</fullName>
    </submittedName>
</protein>
<name>A0AAQ0BSQ4_BURGL</name>
<dbReference type="Proteomes" id="UP001056386">
    <property type="component" value="Chromosome 1"/>
</dbReference>
<dbReference type="InterPro" id="IPR029063">
    <property type="entry name" value="SAM-dependent_MTases_sf"/>
</dbReference>
<organism evidence="2 4">
    <name type="scientific">Burkholderia glumae</name>
    <name type="common">Pseudomonas glumae</name>
    <dbReference type="NCBI Taxonomy" id="337"/>
    <lineage>
        <taxon>Bacteria</taxon>
        <taxon>Pseudomonadati</taxon>
        <taxon>Pseudomonadota</taxon>
        <taxon>Betaproteobacteria</taxon>
        <taxon>Burkholderiales</taxon>
        <taxon>Burkholderiaceae</taxon>
        <taxon>Burkholderia</taxon>
    </lineage>
</organism>
<accession>A0AAQ0BSQ4</accession>
<proteinExistence type="predicted"/>
<dbReference type="InterPro" id="IPR050508">
    <property type="entry name" value="Methyltransf_Superfamily"/>
</dbReference>
<dbReference type="PANTHER" id="PTHR42912:SF94">
    <property type="entry name" value="METHYLTRANSFERASE TYPE 11 DOMAIN-CONTAINING PROTEIN"/>
    <property type="match status" value="1"/>
</dbReference>
<dbReference type="RefSeq" id="WP_017433235.1">
    <property type="nucleotide sequence ID" value="NZ_CP021074.1"/>
</dbReference>
<dbReference type="Proteomes" id="UP000594892">
    <property type="component" value="Chromosome 2"/>
</dbReference>
<reference evidence="3" key="2">
    <citation type="submission" date="2022-06" db="EMBL/GenBank/DDBJ databases">
        <title>Draft genome sequence of Burkholderia glumae strain GR20004 isolated from rice panicle showing bacterial panicle blight.</title>
        <authorList>
            <person name="Choi S.Y."/>
            <person name="Lee Y.H."/>
        </authorList>
    </citation>
    <scope>NUCLEOTIDE SEQUENCE</scope>
    <source>
        <strain evidence="3">GR20004</strain>
    </source>
</reference>
<dbReference type="GO" id="GO:0008757">
    <property type="term" value="F:S-adenosylmethionine-dependent methyltransferase activity"/>
    <property type="evidence" value="ECO:0007669"/>
    <property type="project" value="InterPro"/>
</dbReference>
<reference evidence="2 4" key="1">
    <citation type="submission" date="2020-12" db="EMBL/GenBank/DDBJ databases">
        <title>FDA dAtabase for Regulatory Grade micrObial Sequences (FDA-ARGOS): Supporting development and validation of Infectious Disease Dx tests.</title>
        <authorList>
            <person name="Minogue T."/>
            <person name="Wolcott M."/>
            <person name="Wasieloski L."/>
            <person name="Aguilar W."/>
            <person name="Moore D."/>
            <person name="Jaissle J."/>
            <person name="Tallon L."/>
            <person name="Sadzewicz L."/>
            <person name="Zhao X."/>
            <person name="Boylan J."/>
            <person name="Ott S."/>
            <person name="Bowen H."/>
            <person name="Vavikolanu K."/>
            <person name="Mehta A."/>
            <person name="Aluvathingal J."/>
            <person name="Nadendla S."/>
            <person name="Yan Y."/>
            <person name="Sichtig H."/>
        </authorList>
    </citation>
    <scope>NUCLEOTIDE SEQUENCE [LARGE SCALE GENOMIC DNA]</scope>
    <source>
        <strain evidence="2 4">FDAARGOS_949</strain>
    </source>
</reference>
<keyword evidence="2" id="KW-0808">Transferase</keyword>
<evidence type="ECO:0000313" key="5">
    <source>
        <dbReference type="Proteomes" id="UP001056386"/>
    </source>
</evidence>
<feature type="domain" description="Methyltransferase type 11" evidence="1">
    <location>
        <begin position="44"/>
        <end position="136"/>
    </location>
</feature>
<keyword evidence="2" id="KW-0489">Methyltransferase</keyword>
<gene>
    <name evidence="2" type="ORF">I6H06_12220</name>
    <name evidence="3" type="ORF">NFI99_20835</name>
</gene>
<dbReference type="PANTHER" id="PTHR42912">
    <property type="entry name" value="METHYLTRANSFERASE"/>
    <property type="match status" value="1"/>
</dbReference>
<dbReference type="SUPFAM" id="SSF53335">
    <property type="entry name" value="S-adenosyl-L-methionine-dependent methyltransferases"/>
    <property type="match status" value="1"/>
</dbReference>
<dbReference type="InterPro" id="IPR013216">
    <property type="entry name" value="Methyltransf_11"/>
</dbReference>
<evidence type="ECO:0000259" key="1">
    <source>
        <dbReference type="Pfam" id="PF08241"/>
    </source>
</evidence>
<dbReference type="EMBL" id="CP065601">
    <property type="protein sequence ID" value="QPQ93069.1"/>
    <property type="molecule type" value="Genomic_DNA"/>
</dbReference>